<dbReference type="AlphaFoldDB" id="A0A5B0LUS7"/>
<proteinExistence type="predicted"/>
<dbReference type="EMBL" id="VDEP01000506">
    <property type="protein sequence ID" value="KAA1068155.1"/>
    <property type="molecule type" value="Genomic_DNA"/>
</dbReference>
<comment type="caution">
    <text evidence="1">The sequence shown here is derived from an EMBL/GenBank/DDBJ whole genome shotgun (WGS) entry which is preliminary data.</text>
</comment>
<accession>A0A5B0LUS7</accession>
<dbReference type="Proteomes" id="UP000325313">
    <property type="component" value="Unassembled WGS sequence"/>
</dbReference>
<organism evidence="1 2">
    <name type="scientific">Puccinia graminis f. sp. tritici</name>
    <dbReference type="NCBI Taxonomy" id="56615"/>
    <lineage>
        <taxon>Eukaryota</taxon>
        <taxon>Fungi</taxon>
        <taxon>Dikarya</taxon>
        <taxon>Basidiomycota</taxon>
        <taxon>Pucciniomycotina</taxon>
        <taxon>Pucciniomycetes</taxon>
        <taxon>Pucciniales</taxon>
        <taxon>Pucciniaceae</taxon>
        <taxon>Puccinia</taxon>
    </lineage>
</organism>
<gene>
    <name evidence="1" type="primary">MED6_3</name>
    <name evidence="1" type="ORF">PGTUg99_022181</name>
</gene>
<evidence type="ECO:0000313" key="1">
    <source>
        <dbReference type="EMBL" id="KAA1068155.1"/>
    </source>
</evidence>
<sequence length="53" mass="5809">MTAPEKLDGLAKTTLKKNNIDTSELSNPILSRDLQNTITNFPAFKPPPAEGRL</sequence>
<reference evidence="1 2" key="1">
    <citation type="submission" date="2019-05" db="EMBL/GenBank/DDBJ databases">
        <title>Emergence of the Ug99 lineage of the wheat stem rust pathogen through somatic hybridization.</title>
        <authorList>
            <person name="Li F."/>
            <person name="Upadhyaya N.M."/>
            <person name="Sperschneider J."/>
            <person name="Matny O."/>
            <person name="Nguyen-Phuc H."/>
            <person name="Mago R."/>
            <person name="Raley C."/>
            <person name="Miller M.E."/>
            <person name="Silverstein K.A.T."/>
            <person name="Henningsen E."/>
            <person name="Hirsch C.D."/>
            <person name="Visser B."/>
            <person name="Pretorius Z.A."/>
            <person name="Steffenson B.J."/>
            <person name="Schwessinger B."/>
            <person name="Dodds P.N."/>
            <person name="Figueroa M."/>
        </authorList>
    </citation>
    <scope>NUCLEOTIDE SEQUENCE [LARGE SCALE GENOMIC DNA]</scope>
    <source>
        <strain evidence="1 2">Ug99</strain>
    </source>
</reference>
<name>A0A5B0LUS7_PUCGR</name>
<evidence type="ECO:0000313" key="2">
    <source>
        <dbReference type="Proteomes" id="UP000325313"/>
    </source>
</evidence>
<protein>
    <submittedName>
        <fullName evidence="1">Mediator of RNA polymerase II transcription subunit 6</fullName>
    </submittedName>
</protein>